<dbReference type="OrthoDB" id="432719at2759"/>
<feature type="transmembrane region" description="Helical" evidence="7">
    <location>
        <begin position="804"/>
        <end position="827"/>
    </location>
</feature>
<dbReference type="CDD" id="cd00371">
    <property type="entry name" value="HMA"/>
    <property type="match status" value="1"/>
</dbReference>
<dbReference type="InterPro" id="IPR023298">
    <property type="entry name" value="ATPase_P-typ_TM_dom_sf"/>
</dbReference>
<evidence type="ECO:0000256" key="5">
    <source>
        <dbReference type="ARBA" id="ARBA00022989"/>
    </source>
</evidence>
<dbReference type="SUPFAM" id="SSF55008">
    <property type="entry name" value="HMA, heavy metal-associated domain"/>
    <property type="match status" value="1"/>
</dbReference>
<dbReference type="InterPro" id="IPR001757">
    <property type="entry name" value="P_typ_ATPase"/>
</dbReference>
<evidence type="ECO:0000313" key="9">
    <source>
        <dbReference type="EMBL" id="PWW77661.1"/>
    </source>
</evidence>
<dbReference type="InterPro" id="IPR059000">
    <property type="entry name" value="ATPase_P-type_domA"/>
</dbReference>
<dbReference type="InterPro" id="IPR023214">
    <property type="entry name" value="HAD_sf"/>
</dbReference>
<dbReference type="EMBL" id="PYWC01000020">
    <property type="protein sequence ID" value="PWW77661.1"/>
    <property type="molecule type" value="Genomic_DNA"/>
</dbReference>
<dbReference type="Gene3D" id="3.40.50.1000">
    <property type="entry name" value="HAD superfamily/HAD-like"/>
    <property type="match status" value="1"/>
</dbReference>
<dbReference type="AlphaFoldDB" id="A0A317SWW3"/>
<dbReference type="GO" id="GO:0016887">
    <property type="term" value="F:ATP hydrolysis activity"/>
    <property type="evidence" value="ECO:0007669"/>
    <property type="project" value="InterPro"/>
</dbReference>
<dbReference type="Pfam" id="PF00403">
    <property type="entry name" value="HMA"/>
    <property type="match status" value="1"/>
</dbReference>
<dbReference type="GO" id="GO:0005524">
    <property type="term" value="F:ATP binding"/>
    <property type="evidence" value="ECO:0007669"/>
    <property type="project" value="UniProtKB-UniRule"/>
</dbReference>
<dbReference type="GO" id="GO:0046872">
    <property type="term" value="F:metal ion binding"/>
    <property type="evidence" value="ECO:0007669"/>
    <property type="project" value="UniProtKB-KW"/>
</dbReference>
<dbReference type="Proteomes" id="UP000246991">
    <property type="component" value="Unassembled WGS sequence"/>
</dbReference>
<dbReference type="SFLD" id="SFLDF00027">
    <property type="entry name" value="p-type_atpase"/>
    <property type="match status" value="1"/>
</dbReference>
<dbReference type="SFLD" id="SFLDG00002">
    <property type="entry name" value="C1.7:_P-type_atpase_like"/>
    <property type="match status" value="1"/>
</dbReference>
<keyword evidence="2 7" id="KW-0812">Transmembrane</keyword>
<dbReference type="InterPro" id="IPR018303">
    <property type="entry name" value="ATPase_P-typ_P_site"/>
</dbReference>
<dbReference type="Gene3D" id="2.70.150.10">
    <property type="entry name" value="Calcium-transporting ATPase, cytoplasmic transduction domain A"/>
    <property type="match status" value="1"/>
</dbReference>
<dbReference type="SUPFAM" id="SSF56784">
    <property type="entry name" value="HAD-like"/>
    <property type="match status" value="1"/>
</dbReference>
<keyword evidence="5 7" id="KW-1133">Transmembrane helix</keyword>
<comment type="caution">
    <text evidence="9">The sequence shown here is derived from an EMBL/GenBank/DDBJ whole genome shotgun (WGS) entry which is preliminary data.</text>
</comment>
<feature type="transmembrane region" description="Helical" evidence="7">
    <location>
        <begin position="161"/>
        <end position="183"/>
    </location>
</feature>
<dbReference type="PRINTS" id="PR00119">
    <property type="entry name" value="CATATPASE"/>
</dbReference>
<dbReference type="PROSITE" id="PS00154">
    <property type="entry name" value="ATPASE_E1_E2"/>
    <property type="match status" value="1"/>
</dbReference>
<dbReference type="Pfam" id="PF00702">
    <property type="entry name" value="Hydrolase"/>
    <property type="match status" value="1"/>
</dbReference>
<dbReference type="SUPFAM" id="SSF81665">
    <property type="entry name" value="Calcium ATPase, transmembrane domain M"/>
    <property type="match status" value="1"/>
</dbReference>
<organism evidence="9 10">
    <name type="scientific">Tuber magnatum</name>
    <name type="common">white Piedmont truffle</name>
    <dbReference type="NCBI Taxonomy" id="42249"/>
    <lineage>
        <taxon>Eukaryota</taxon>
        <taxon>Fungi</taxon>
        <taxon>Dikarya</taxon>
        <taxon>Ascomycota</taxon>
        <taxon>Pezizomycotina</taxon>
        <taxon>Pezizomycetes</taxon>
        <taxon>Pezizales</taxon>
        <taxon>Tuberaceae</taxon>
        <taxon>Tuber</taxon>
    </lineage>
</organism>
<feature type="transmembrane region" description="Helical" evidence="7">
    <location>
        <begin position="424"/>
        <end position="447"/>
    </location>
</feature>
<feature type="transmembrane region" description="Helical" evidence="7">
    <location>
        <begin position="459"/>
        <end position="486"/>
    </location>
</feature>
<evidence type="ECO:0000256" key="1">
    <source>
        <dbReference type="ARBA" id="ARBA00004370"/>
    </source>
</evidence>
<reference evidence="9 10" key="1">
    <citation type="submission" date="2018-03" db="EMBL/GenBank/DDBJ databases">
        <title>Genomes of Pezizomycetes fungi and the evolution of truffles.</title>
        <authorList>
            <person name="Murat C."/>
            <person name="Payen T."/>
            <person name="Noel B."/>
            <person name="Kuo A."/>
            <person name="Martin F.M."/>
        </authorList>
    </citation>
    <scope>NUCLEOTIDE SEQUENCE [LARGE SCALE GENOMIC DNA]</scope>
    <source>
        <strain evidence="9">091103-1</strain>
    </source>
</reference>
<feature type="transmembrane region" description="Helical" evidence="7">
    <location>
        <begin position="189"/>
        <end position="209"/>
    </location>
</feature>
<dbReference type="InterPro" id="IPR023299">
    <property type="entry name" value="ATPase_P-typ_cyto_dom_N"/>
</dbReference>
<keyword evidence="4" id="KW-1278">Translocase</keyword>
<evidence type="ECO:0000256" key="4">
    <source>
        <dbReference type="ARBA" id="ARBA00022967"/>
    </source>
</evidence>
<dbReference type="Gene3D" id="3.30.70.100">
    <property type="match status" value="1"/>
</dbReference>
<dbReference type="NCBIfam" id="TIGR01525">
    <property type="entry name" value="ATPase-IB_hvy"/>
    <property type="match status" value="1"/>
</dbReference>
<comment type="similarity">
    <text evidence="7">Belongs to the cation transport ATPase (P-type) (TC 3.A.3) family. Type IB subfamily.</text>
</comment>
<dbReference type="InterPro" id="IPR036163">
    <property type="entry name" value="HMA_dom_sf"/>
</dbReference>
<dbReference type="STRING" id="42249.A0A317SWW3"/>
<dbReference type="PANTHER" id="PTHR46594">
    <property type="entry name" value="P-TYPE CATION-TRANSPORTING ATPASE"/>
    <property type="match status" value="1"/>
</dbReference>
<comment type="subcellular location">
    <subcellularLocation>
        <location evidence="1 7">Membrane</location>
    </subcellularLocation>
</comment>
<dbReference type="PANTHER" id="PTHR46594:SF4">
    <property type="entry name" value="P-TYPE CATION-TRANSPORTING ATPASE"/>
    <property type="match status" value="1"/>
</dbReference>
<dbReference type="SFLD" id="SFLDS00003">
    <property type="entry name" value="Haloacid_Dehalogenase"/>
    <property type="match status" value="1"/>
</dbReference>
<dbReference type="Gene3D" id="3.40.1110.10">
    <property type="entry name" value="Calcium-transporting ATPase, cytoplasmic domain N"/>
    <property type="match status" value="1"/>
</dbReference>
<evidence type="ECO:0000256" key="7">
    <source>
        <dbReference type="RuleBase" id="RU362081"/>
    </source>
</evidence>
<dbReference type="InterPro" id="IPR036412">
    <property type="entry name" value="HAD-like_sf"/>
</dbReference>
<keyword evidence="10" id="KW-1185">Reference proteome</keyword>
<feature type="domain" description="HMA" evidence="8">
    <location>
        <begin position="1"/>
        <end position="61"/>
    </location>
</feature>
<evidence type="ECO:0000259" key="8">
    <source>
        <dbReference type="PROSITE" id="PS50846"/>
    </source>
</evidence>
<accession>A0A317SWW3</accession>
<dbReference type="InterPro" id="IPR027256">
    <property type="entry name" value="P-typ_ATPase_IB"/>
</dbReference>
<dbReference type="InterPro" id="IPR044492">
    <property type="entry name" value="P_typ_ATPase_HD_dom"/>
</dbReference>
<sequence>MTCTGCADKVVHALKSTSGVQKESVNVNFLMGRADLSFLPDFAQENEIMEKLKRSTGFRVVILDSGDMQDAGLAKAWISVNSINGGYRAIEGIEGITKAKLLETAKGRHLFEVAYDPILIGIRDLLSAINDRDHGTEAHIVTIPSEEMLTANLEKSHMKILGWKTVIAAVLTTPVLIFAWAPLNIHKPLAHIIQVFLATAVMATAYNIYQGAWGTIVRGGAGGKKIDMDVLITVATGASWAASVAILIVTGRNVSLTPENEPVEPFFETCCLLVTLILTGRWITAKVRIWALKRVVDVGEGEGSKDKNTPQAMLSIEGATPQAISPGLLQYGDVLVVEKGDVIPTDGVVIDGKAEVDESLLTGESKPTVMRAGSLAMAGSAVVTGAFRLRVTRLPHENTIAVIRRMVRSAGGEKPKIQEIADKVALYLTPIILGVATVVFFIWILVYGLARSETWGKSAIFAITYAVATLAVSCPCAIGLVVPMVIAFTSRVGIRKCGLLVVNPKALEGGWKAKKVVFDKTGTLTTGKLNVVSAKCFLNGEWGDFDAEAEQIVRTLCKNEKHPVARALAAKVGAGKEISGLEVETVIGKGLQATSENGTIRGGQPSWTTAGGESHPLVLEVIEQGLSVFTISIDYTLRAIFGLDDTIRPEAPAVIAELRRREVESYIFSGDHMGAVKKVARELGLSDQYYRYGCTPDQKSAEIKSLQEASPGTVLFLGDGTNDAVALTQADVGFSFGDSTEVAVSASDIAVLSTSLNSILEFLDLCTRVKRCILAGFSWAIIWNLFAILAAAGAFVKFRIEPQWAGLGELGSVLPVILIAALVGIFWHRTSLA</sequence>
<dbReference type="NCBIfam" id="TIGR01494">
    <property type="entry name" value="ATPase_P-type"/>
    <property type="match status" value="1"/>
</dbReference>
<evidence type="ECO:0000313" key="10">
    <source>
        <dbReference type="Proteomes" id="UP000246991"/>
    </source>
</evidence>
<evidence type="ECO:0000256" key="2">
    <source>
        <dbReference type="ARBA" id="ARBA00022692"/>
    </source>
</evidence>
<dbReference type="Pfam" id="PF00122">
    <property type="entry name" value="E1-E2_ATPase"/>
    <property type="match status" value="1"/>
</dbReference>
<evidence type="ECO:0000256" key="3">
    <source>
        <dbReference type="ARBA" id="ARBA00022723"/>
    </source>
</evidence>
<gene>
    <name evidence="9" type="ORF">C7212DRAFT_276999</name>
</gene>
<dbReference type="GO" id="GO:0016020">
    <property type="term" value="C:membrane"/>
    <property type="evidence" value="ECO:0007669"/>
    <property type="project" value="UniProtKB-SubCell"/>
</dbReference>
<dbReference type="InterPro" id="IPR008250">
    <property type="entry name" value="ATPase_P-typ_transduc_dom_A_sf"/>
</dbReference>
<dbReference type="SUPFAM" id="SSF81653">
    <property type="entry name" value="Calcium ATPase, transduction domain A"/>
    <property type="match status" value="1"/>
</dbReference>
<feature type="transmembrane region" description="Helical" evidence="7">
    <location>
        <begin position="772"/>
        <end position="798"/>
    </location>
</feature>
<keyword evidence="3 7" id="KW-0479">Metal-binding</keyword>
<keyword evidence="7" id="KW-0067">ATP-binding</keyword>
<dbReference type="PROSITE" id="PS50846">
    <property type="entry name" value="HMA_2"/>
    <property type="match status" value="1"/>
</dbReference>
<proteinExistence type="inferred from homology"/>
<evidence type="ECO:0000256" key="6">
    <source>
        <dbReference type="ARBA" id="ARBA00023136"/>
    </source>
</evidence>
<protein>
    <submittedName>
        <fullName evidence="9">Heavy metal translocatin</fullName>
    </submittedName>
</protein>
<feature type="transmembrane region" description="Helical" evidence="7">
    <location>
        <begin position="266"/>
        <end position="284"/>
    </location>
</feature>
<name>A0A317SWW3_9PEZI</name>
<feature type="transmembrane region" description="Helical" evidence="7">
    <location>
        <begin position="230"/>
        <end position="254"/>
    </location>
</feature>
<dbReference type="InterPro" id="IPR006121">
    <property type="entry name" value="HMA_dom"/>
</dbReference>
<keyword evidence="7" id="KW-0547">Nucleotide-binding</keyword>
<dbReference type="GO" id="GO:0019829">
    <property type="term" value="F:ATPase-coupled monoatomic cation transmembrane transporter activity"/>
    <property type="evidence" value="ECO:0007669"/>
    <property type="project" value="InterPro"/>
</dbReference>
<keyword evidence="6 7" id="KW-0472">Membrane</keyword>